<keyword evidence="5 6" id="KW-0472">Membrane</keyword>
<organism evidence="7 8">
    <name type="scientific">Candidatus Wallbacteria bacterium GWC2_49_35</name>
    <dbReference type="NCBI Taxonomy" id="1817813"/>
    <lineage>
        <taxon>Bacteria</taxon>
        <taxon>Candidatus Walliibacteriota</taxon>
    </lineage>
</organism>
<feature type="transmembrane region" description="Helical" evidence="6">
    <location>
        <begin position="175"/>
        <end position="195"/>
    </location>
</feature>
<evidence type="ECO:0000256" key="1">
    <source>
        <dbReference type="ARBA" id="ARBA00004141"/>
    </source>
</evidence>
<proteinExistence type="inferred from homology"/>
<evidence type="ECO:0000256" key="5">
    <source>
        <dbReference type="ARBA" id="ARBA00023136"/>
    </source>
</evidence>
<comment type="similarity">
    <text evidence="2">Belongs to the SLC13A/DASS transporter (TC 2.A.47) family. DIT1 subfamily.</text>
</comment>
<evidence type="ECO:0000313" key="7">
    <source>
        <dbReference type="EMBL" id="OGM01473.1"/>
    </source>
</evidence>
<dbReference type="GO" id="GO:0005886">
    <property type="term" value="C:plasma membrane"/>
    <property type="evidence" value="ECO:0007669"/>
    <property type="project" value="TreeGrafter"/>
</dbReference>
<dbReference type="Proteomes" id="UP000178735">
    <property type="component" value="Unassembled WGS sequence"/>
</dbReference>
<dbReference type="InterPro" id="IPR001898">
    <property type="entry name" value="SLC13A/DASS"/>
</dbReference>
<name>A0A1F7WF90_9BACT</name>
<reference evidence="7 8" key="1">
    <citation type="journal article" date="2016" name="Nat. Commun.">
        <title>Thousands of microbial genomes shed light on interconnected biogeochemical processes in an aquifer system.</title>
        <authorList>
            <person name="Anantharaman K."/>
            <person name="Brown C.T."/>
            <person name="Hug L.A."/>
            <person name="Sharon I."/>
            <person name="Castelle C.J."/>
            <person name="Probst A.J."/>
            <person name="Thomas B.C."/>
            <person name="Singh A."/>
            <person name="Wilkins M.J."/>
            <person name="Karaoz U."/>
            <person name="Brodie E.L."/>
            <person name="Williams K.H."/>
            <person name="Hubbard S.S."/>
            <person name="Banfield J.F."/>
        </authorList>
    </citation>
    <scope>NUCLEOTIDE SEQUENCE [LARGE SCALE GENOMIC DNA]</scope>
</reference>
<evidence type="ECO:0000256" key="6">
    <source>
        <dbReference type="SAM" id="Phobius"/>
    </source>
</evidence>
<evidence type="ECO:0000256" key="3">
    <source>
        <dbReference type="ARBA" id="ARBA00022692"/>
    </source>
</evidence>
<evidence type="ECO:0000313" key="8">
    <source>
        <dbReference type="Proteomes" id="UP000178735"/>
    </source>
</evidence>
<feature type="transmembrane region" description="Helical" evidence="6">
    <location>
        <begin position="438"/>
        <end position="463"/>
    </location>
</feature>
<dbReference type="AlphaFoldDB" id="A0A1F7WF90"/>
<feature type="transmembrane region" description="Helical" evidence="6">
    <location>
        <begin position="244"/>
        <end position="262"/>
    </location>
</feature>
<feature type="transmembrane region" description="Helical" evidence="6">
    <location>
        <begin position="82"/>
        <end position="101"/>
    </location>
</feature>
<feature type="transmembrane region" description="Helical" evidence="6">
    <location>
        <begin position="207"/>
        <end position="232"/>
    </location>
</feature>
<dbReference type="Pfam" id="PF00939">
    <property type="entry name" value="Na_sulph_symp"/>
    <property type="match status" value="1"/>
</dbReference>
<feature type="transmembrane region" description="Helical" evidence="6">
    <location>
        <begin position="150"/>
        <end position="169"/>
    </location>
</feature>
<feature type="transmembrane region" description="Helical" evidence="6">
    <location>
        <begin position="399"/>
        <end position="417"/>
    </location>
</feature>
<protein>
    <recommendedName>
        <fullName evidence="9">Anion transporter</fullName>
    </recommendedName>
</protein>
<accession>A0A1F7WF90</accession>
<dbReference type="PANTHER" id="PTHR10283">
    <property type="entry name" value="SOLUTE CARRIER FAMILY 13 MEMBER"/>
    <property type="match status" value="1"/>
</dbReference>
<gene>
    <name evidence="7" type="ORF">A2008_12975</name>
</gene>
<dbReference type="STRING" id="1817813.A2008_12975"/>
<dbReference type="EMBL" id="MGFH01000236">
    <property type="protein sequence ID" value="OGM01473.1"/>
    <property type="molecule type" value="Genomic_DNA"/>
</dbReference>
<comment type="subcellular location">
    <subcellularLocation>
        <location evidence="1">Membrane</location>
        <topology evidence="1">Multi-pass membrane protein</topology>
    </subcellularLocation>
</comment>
<evidence type="ECO:0000256" key="4">
    <source>
        <dbReference type="ARBA" id="ARBA00022989"/>
    </source>
</evidence>
<comment type="caution">
    <text evidence="7">The sequence shown here is derived from an EMBL/GenBank/DDBJ whole genome shotgun (WGS) entry which is preliminary data.</text>
</comment>
<evidence type="ECO:0008006" key="9">
    <source>
        <dbReference type="Google" id="ProtNLM"/>
    </source>
</evidence>
<feature type="transmembrane region" description="Helical" evidence="6">
    <location>
        <begin position="107"/>
        <end position="129"/>
    </location>
</feature>
<feature type="transmembrane region" description="Helical" evidence="6">
    <location>
        <begin position="483"/>
        <end position="503"/>
    </location>
</feature>
<feature type="transmembrane region" description="Helical" evidence="6">
    <location>
        <begin position="321"/>
        <end position="344"/>
    </location>
</feature>
<dbReference type="PIRSF" id="PIRSF002457">
    <property type="entry name" value="DASS"/>
    <property type="match status" value="1"/>
</dbReference>
<sequence length="510" mass="56507">MSEAEQHELDNLLDLDRHKLSVIPKKKITKSERWMKYLGFPLGIAAFILIYFMPAPAGLSLSGQAVMASFAMALVWWVTEPVATFVTSLVLMIFLVFLDGWDQKSVLGVLGLDVIWLNVMAFILSSILVKTNLAKRIALKLIVRFGKNSSSILLAFILLQLSLAPLIPATAARTVMTLPIMMVVAAIYGATSDHVSNFGRNLFLQNLLGINIFSSGFMTGSTANLIAIMFISSMAGEKVYYTDWLFASLPVILSTMLIAWYIGPRFLFPIKPEDQKPKIHGGMETLSRQLERMGPMSFSEYKAALIFGTVVFLWITDRFHLSWFGFEVDPVMAAMAGAVLCFLPKIGIIQWNEADIPWHLMLFSAGAYAGGMALDSTGAGRWAISQVFGMFHITRDVNFWYIYIGVIAVMIYSHLVFTSKTMRTMILIPFIILMAKQLGYKATSLALPAAFCIDWVVGLPISAKPNVILFGTGQYSVLDNIKYGLTVCTIGVILFGIAGLTWFRFLGITP</sequence>
<keyword evidence="3 6" id="KW-0812">Transmembrane</keyword>
<evidence type="ECO:0000256" key="2">
    <source>
        <dbReference type="ARBA" id="ARBA00007349"/>
    </source>
</evidence>
<feature type="transmembrane region" description="Helical" evidence="6">
    <location>
        <begin position="356"/>
        <end position="374"/>
    </location>
</feature>
<dbReference type="GO" id="GO:0022857">
    <property type="term" value="F:transmembrane transporter activity"/>
    <property type="evidence" value="ECO:0007669"/>
    <property type="project" value="InterPro"/>
</dbReference>
<keyword evidence="4 6" id="KW-1133">Transmembrane helix</keyword>
<feature type="transmembrane region" description="Helical" evidence="6">
    <location>
        <begin position="298"/>
        <end position="315"/>
    </location>
</feature>
<dbReference type="InterPro" id="IPR030676">
    <property type="entry name" value="CitT-rel"/>
</dbReference>
<feature type="transmembrane region" description="Helical" evidence="6">
    <location>
        <begin position="34"/>
        <end position="53"/>
    </location>
</feature>